<feature type="compositionally biased region" description="Polar residues" evidence="1">
    <location>
        <begin position="158"/>
        <end position="170"/>
    </location>
</feature>
<feature type="region of interest" description="Disordered" evidence="1">
    <location>
        <begin position="80"/>
        <end position="185"/>
    </location>
</feature>
<evidence type="ECO:0000256" key="1">
    <source>
        <dbReference type="SAM" id="MobiDB-lite"/>
    </source>
</evidence>
<gene>
    <name evidence="2" type="ORF">HJC23_004946</name>
</gene>
<organism evidence="2 3">
    <name type="scientific">Cyclotella cryptica</name>
    <dbReference type="NCBI Taxonomy" id="29204"/>
    <lineage>
        <taxon>Eukaryota</taxon>
        <taxon>Sar</taxon>
        <taxon>Stramenopiles</taxon>
        <taxon>Ochrophyta</taxon>
        <taxon>Bacillariophyta</taxon>
        <taxon>Coscinodiscophyceae</taxon>
        <taxon>Thalassiosirophycidae</taxon>
        <taxon>Stephanodiscales</taxon>
        <taxon>Stephanodiscaceae</taxon>
        <taxon>Cyclotella</taxon>
    </lineage>
</organism>
<dbReference type="EMBL" id="JABMIG020000120">
    <property type="protein sequence ID" value="KAL3790964.1"/>
    <property type="molecule type" value="Genomic_DNA"/>
</dbReference>
<sequence>MSSARRLPESSMGWRGESTLRSTSPSASAKNFSNVDRILQKSENEPKHLTIQTGGAWTRSASPSPAKYDFAQRAKELRMSMERTTPSSIPASPNKMESNGPLSTRNGILPRSVGSPPTIRSPSPIASRGSFGSPILGTSPGATTPYRGDSSPGGGQTPVRSTPSFSSPYLNGSGGRESTPEGNTVIRSTPHRRIISMKERRWVTRQWHRRRWHSRYPPIPTNRSIKGTLTSASRWNNFERISSLRTIPFRRFNEMCAI</sequence>
<keyword evidence="3" id="KW-1185">Reference proteome</keyword>
<feature type="compositionally biased region" description="Polar residues" evidence="1">
    <location>
        <begin position="82"/>
        <end position="106"/>
    </location>
</feature>
<feature type="compositionally biased region" description="Basic and acidic residues" evidence="1">
    <location>
        <begin position="38"/>
        <end position="48"/>
    </location>
</feature>
<accession>A0ABD3PTN9</accession>
<evidence type="ECO:0000313" key="2">
    <source>
        <dbReference type="EMBL" id="KAL3790964.1"/>
    </source>
</evidence>
<protein>
    <submittedName>
        <fullName evidence="2">Uncharacterized protein</fullName>
    </submittedName>
</protein>
<reference evidence="2 3" key="1">
    <citation type="journal article" date="2020" name="G3 (Bethesda)">
        <title>Improved Reference Genome for Cyclotella cryptica CCMP332, a Model for Cell Wall Morphogenesis, Salinity Adaptation, and Lipid Production in Diatoms (Bacillariophyta).</title>
        <authorList>
            <person name="Roberts W.R."/>
            <person name="Downey K.M."/>
            <person name="Ruck E.C."/>
            <person name="Traller J.C."/>
            <person name="Alverson A.J."/>
        </authorList>
    </citation>
    <scope>NUCLEOTIDE SEQUENCE [LARGE SCALE GENOMIC DNA]</scope>
    <source>
        <strain evidence="2 3">CCMP332</strain>
    </source>
</reference>
<feature type="compositionally biased region" description="Polar residues" evidence="1">
    <location>
        <begin position="19"/>
        <end position="34"/>
    </location>
</feature>
<name>A0ABD3PTN9_9STRA</name>
<feature type="region of interest" description="Disordered" evidence="1">
    <location>
        <begin position="1"/>
        <end position="66"/>
    </location>
</feature>
<evidence type="ECO:0000313" key="3">
    <source>
        <dbReference type="Proteomes" id="UP001516023"/>
    </source>
</evidence>
<comment type="caution">
    <text evidence="2">The sequence shown here is derived from an EMBL/GenBank/DDBJ whole genome shotgun (WGS) entry which is preliminary data.</text>
</comment>
<dbReference type="Proteomes" id="UP001516023">
    <property type="component" value="Unassembled WGS sequence"/>
</dbReference>
<proteinExistence type="predicted"/>
<feature type="compositionally biased region" description="Polar residues" evidence="1">
    <location>
        <begin position="50"/>
        <end position="63"/>
    </location>
</feature>
<dbReference type="AlphaFoldDB" id="A0ABD3PTN9"/>